<sequence>MILTEYFTLTICHQNVVLTKFKFLCPNLIIGFDLITSLTHQSDHNHTPHKPILISGNLTNPITALTCLVAFSSRSCASLVQSSPVQSSLVQSSPNLARKSQPKLHHHHVRLVILLIFIGKSLGNRPHFWPPLHSLHSISYLINPSAEFLSLQLLIPPSRGNPGTLVDDEWAREAPTRKTLQSEFTLVLGKISEKDPTKNSSLAPPQSLFTGPRDTSE</sequence>
<keyword evidence="3" id="KW-1185">Reference proteome</keyword>
<accession>A0A9P6NEM3</accession>
<organism evidence="2 3">
    <name type="scientific">Cronartium quercuum f. sp. fusiforme G11</name>
    <dbReference type="NCBI Taxonomy" id="708437"/>
    <lineage>
        <taxon>Eukaryota</taxon>
        <taxon>Fungi</taxon>
        <taxon>Dikarya</taxon>
        <taxon>Basidiomycota</taxon>
        <taxon>Pucciniomycotina</taxon>
        <taxon>Pucciniomycetes</taxon>
        <taxon>Pucciniales</taxon>
        <taxon>Coleosporiaceae</taxon>
        <taxon>Cronartium</taxon>
    </lineage>
</organism>
<feature type="region of interest" description="Disordered" evidence="1">
    <location>
        <begin position="191"/>
        <end position="217"/>
    </location>
</feature>
<evidence type="ECO:0000313" key="3">
    <source>
        <dbReference type="Proteomes" id="UP000886653"/>
    </source>
</evidence>
<reference evidence="2" key="1">
    <citation type="submission" date="2013-11" db="EMBL/GenBank/DDBJ databases">
        <title>Genome sequence of the fusiform rust pathogen reveals effectors for host alternation and coevolution with pine.</title>
        <authorList>
            <consortium name="DOE Joint Genome Institute"/>
            <person name="Smith K."/>
            <person name="Pendleton A."/>
            <person name="Kubisiak T."/>
            <person name="Anderson C."/>
            <person name="Salamov A."/>
            <person name="Aerts A."/>
            <person name="Riley R."/>
            <person name="Clum A."/>
            <person name="Lindquist E."/>
            <person name="Ence D."/>
            <person name="Campbell M."/>
            <person name="Kronenberg Z."/>
            <person name="Feau N."/>
            <person name="Dhillon B."/>
            <person name="Hamelin R."/>
            <person name="Burleigh J."/>
            <person name="Smith J."/>
            <person name="Yandell M."/>
            <person name="Nelson C."/>
            <person name="Grigoriev I."/>
            <person name="Davis J."/>
        </authorList>
    </citation>
    <scope>NUCLEOTIDE SEQUENCE</scope>
    <source>
        <strain evidence="2">G11</strain>
    </source>
</reference>
<evidence type="ECO:0000313" key="2">
    <source>
        <dbReference type="EMBL" id="KAG0144192.1"/>
    </source>
</evidence>
<protein>
    <submittedName>
        <fullName evidence="2">Uncharacterized protein</fullName>
    </submittedName>
</protein>
<feature type="compositionally biased region" description="Polar residues" evidence="1">
    <location>
        <begin position="198"/>
        <end position="209"/>
    </location>
</feature>
<dbReference type="Proteomes" id="UP000886653">
    <property type="component" value="Unassembled WGS sequence"/>
</dbReference>
<evidence type="ECO:0000256" key="1">
    <source>
        <dbReference type="SAM" id="MobiDB-lite"/>
    </source>
</evidence>
<proteinExistence type="predicted"/>
<comment type="caution">
    <text evidence="2">The sequence shown here is derived from an EMBL/GenBank/DDBJ whole genome shotgun (WGS) entry which is preliminary data.</text>
</comment>
<name>A0A9P6NEM3_9BASI</name>
<dbReference type="AlphaFoldDB" id="A0A9P6NEM3"/>
<dbReference type="EMBL" id="MU167300">
    <property type="protein sequence ID" value="KAG0144192.1"/>
    <property type="molecule type" value="Genomic_DNA"/>
</dbReference>
<gene>
    <name evidence="2" type="ORF">CROQUDRAFT_95296</name>
</gene>